<dbReference type="EMBL" id="VBAK01000112">
    <property type="protein sequence ID" value="TMI90503.1"/>
    <property type="molecule type" value="Genomic_DNA"/>
</dbReference>
<dbReference type="InterPro" id="IPR051784">
    <property type="entry name" value="Nod_factor_ABC_transporter"/>
</dbReference>
<evidence type="ECO:0000256" key="3">
    <source>
        <dbReference type="ARBA" id="ARBA00022989"/>
    </source>
</evidence>
<dbReference type="Proteomes" id="UP000318509">
    <property type="component" value="Unassembled WGS sequence"/>
</dbReference>
<feature type="transmembrane region" description="Helical" evidence="5">
    <location>
        <begin position="109"/>
        <end position="134"/>
    </location>
</feature>
<dbReference type="InterPro" id="IPR000412">
    <property type="entry name" value="ABC_2_transport"/>
</dbReference>
<feature type="domain" description="ABC transmembrane type-2" evidence="6">
    <location>
        <begin position="30"/>
        <end position="265"/>
    </location>
</feature>
<feature type="transmembrane region" description="Helical" evidence="5">
    <location>
        <begin position="65"/>
        <end position="88"/>
    </location>
</feature>
<evidence type="ECO:0000259" key="6">
    <source>
        <dbReference type="PROSITE" id="PS51012"/>
    </source>
</evidence>
<gene>
    <name evidence="7" type="ORF">E6H00_06830</name>
</gene>
<evidence type="ECO:0000313" key="7">
    <source>
        <dbReference type="EMBL" id="TMI90503.1"/>
    </source>
</evidence>
<dbReference type="GO" id="GO:0043190">
    <property type="term" value="C:ATP-binding cassette (ABC) transporter complex"/>
    <property type="evidence" value="ECO:0007669"/>
    <property type="project" value="InterPro"/>
</dbReference>
<sequence>MRYSPARFFDARVVLALWRRELLRYRRDRTQWFGGVSRTVLWLVILGYGIGSSYTNIEGYTYTQYILPGVVTLNILFASMQSAISLVWDREVGLMREILVSPAPMLSVALGKVLGGSTVAVAQGTIALLCAPLAGVDLSVARVLHAWAVMFAMGILLVSIGAVIASRMATFEGFGSISNGIVLPLYFLSGAVFPIRGIVGLGGFLVDLPWWLRALMYANPVTYLVDLLRGALLDFQQLPPWLDLLLVVTVPAAAGLAAVTAMSQMRRVK</sequence>
<protein>
    <recommendedName>
        <fullName evidence="5">Transport permease protein</fullName>
    </recommendedName>
</protein>
<dbReference type="PIRSF" id="PIRSF006648">
    <property type="entry name" value="DrrB"/>
    <property type="match status" value="1"/>
</dbReference>
<keyword evidence="4 5" id="KW-0472">Membrane</keyword>
<dbReference type="Pfam" id="PF01061">
    <property type="entry name" value="ABC2_membrane"/>
    <property type="match status" value="1"/>
</dbReference>
<feature type="transmembrane region" description="Helical" evidence="5">
    <location>
        <begin position="185"/>
        <end position="206"/>
    </location>
</feature>
<dbReference type="InterPro" id="IPR013525">
    <property type="entry name" value="ABC2_TM"/>
</dbReference>
<dbReference type="AlphaFoldDB" id="A0A537K3Z6"/>
<comment type="subcellular location">
    <subcellularLocation>
        <location evidence="5">Cell membrane</location>
        <topology evidence="5">Multi-pass membrane protein</topology>
    </subcellularLocation>
    <subcellularLocation>
        <location evidence="1">Membrane</location>
        <topology evidence="1">Multi-pass membrane protein</topology>
    </subcellularLocation>
</comment>
<keyword evidence="5" id="KW-1003">Cell membrane</keyword>
<feature type="transmembrane region" description="Helical" evidence="5">
    <location>
        <begin position="146"/>
        <end position="165"/>
    </location>
</feature>
<evidence type="ECO:0000256" key="4">
    <source>
        <dbReference type="ARBA" id="ARBA00023136"/>
    </source>
</evidence>
<proteinExistence type="inferred from homology"/>
<comment type="caution">
    <text evidence="7">The sequence shown here is derived from an EMBL/GenBank/DDBJ whole genome shotgun (WGS) entry which is preliminary data.</text>
</comment>
<reference evidence="7 8" key="1">
    <citation type="journal article" date="2019" name="Nat. Microbiol.">
        <title>Mediterranean grassland soil C-N compound turnover is dependent on rainfall and depth, and is mediated by genomically divergent microorganisms.</title>
        <authorList>
            <person name="Diamond S."/>
            <person name="Andeer P.F."/>
            <person name="Li Z."/>
            <person name="Crits-Christoph A."/>
            <person name="Burstein D."/>
            <person name="Anantharaman K."/>
            <person name="Lane K.R."/>
            <person name="Thomas B.C."/>
            <person name="Pan C."/>
            <person name="Northen T.R."/>
            <person name="Banfield J.F."/>
        </authorList>
    </citation>
    <scope>NUCLEOTIDE SEQUENCE [LARGE SCALE GENOMIC DNA]</scope>
    <source>
        <strain evidence="7">NP_3</strain>
    </source>
</reference>
<evidence type="ECO:0000256" key="2">
    <source>
        <dbReference type="ARBA" id="ARBA00022692"/>
    </source>
</evidence>
<dbReference type="InterPro" id="IPR047817">
    <property type="entry name" value="ABC2_TM_bact-type"/>
</dbReference>
<feature type="transmembrane region" description="Helical" evidence="5">
    <location>
        <begin position="32"/>
        <end position="50"/>
    </location>
</feature>
<accession>A0A537K3Z6</accession>
<dbReference type="PANTHER" id="PTHR43229:SF2">
    <property type="entry name" value="NODULATION PROTEIN J"/>
    <property type="match status" value="1"/>
</dbReference>
<keyword evidence="3 5" id="KW-1133">Transmembrane helix</keyword>
<dbReference type="PRINTS" id="PR00164">
    <property type="entry name" value="ABC2TRNSPORT"/>
</dbReference>
<evidence type="ECO:0000256" key="5">
    <source>
        <dbReference type="RuleBase" id="RU361157"/>
    </source>
</evidence>
<organism evidence="7 8">
    <name type="scientific">Candidatus Segetimicrobium genomatis</name>
    <dbReference type="NCBI Taxonomy" id="2569760"/>
    <lineage>
        <taxon>Bacteria</taxon>
        <taxon>Bacillati</taxon>
        <taxon>Candidatus Sysuimicrobiota</taxon>
        <taxon>Candidatus Sysuimicrobiia</taxon>
        <taxon>Candidatus Sysuimicrobiales</taxon>
        <taxon>Candidatus Segetimicrobiaceae</taxon>
        <taxon>Candidatus Segetimicrobium</taxon>
    </lineage>
</organism>
<feature type="transmembrane region" description="Helical" evidence="5">
    <location>
        <begin position="241"/>
        <end position="262"/>
    </location>
</feature>
<evidence type="ECO:0000256" key="1">
    <source>
        <dbReference type="ARBA" id="ARBA00004141"/>
    </source>
</evidence>
<evidence type="ECO:0000313" key="8">
    <source>
        <dbReference type="Proteomes" id="UP000318509"/>
    </source>
</evidence>
<dbReference type="PANTHER" id="PTHR43229">
    <property type="entry name" value="NODULATION PROTEIN J"/>
    <property type="match status" value="1"/>
</dbReference>
<dbReference type="PROSITE" id="PS51012">
    <property type="entry name" value="ABC_TM2"/>
    <property type="match status" value="1"/>
</dbReference>
<comment type="similarity">
    <text evidence="5">Belongs to the ABC-2 integral membrane protein family.</text>
</comment>
<keyword evidence="5" id="KW-0813">Transport</keyword>
<keyword evidence="2 5" id="KW-0812">Transmembrane</keyword>
<dbReference type="GO" id="GO:0140359">
    <property type="term" value="F:ABC-type transporter activity"/>
    <property type="evidence" value="ECO:0007669"/>
    <property type="project" value="InterPro"/>
</dbReference>
<name>A0A537K3Z6_9BACT</name>